<reference evidence="2 3" key="1">
    <citation type="journal article" date="2015" name="Genome Biol. Evol.">
        <title>Comparative Genomics of a Bacterivorous Green Alga Reveals Evolutionary Causalities and Consequences of Phago-Mixotrophic Mode of Nutrition.</title>
        <authorList>
            <person name="Burns J.A."/>
            <person name="Paasch A."/>
            <person name="Narechania A."/>
            <person name="Kim E."/>
        </authorList>
    </citation>
    <scope>NUCLEOTIDE SEQUENCE [LARGE SCALE GENOMIC DNA]</scope>
    <source>
        <strain evidence="2 3">PLY_AMNH</strain>
    </source>
</reference>
<keyword evidence="3" id="KW-1185">Reference proteome</keyword>
<dbReference type="EMBL" id="LGRX02017424">
    <property type="protein sequence ID" value="KAK3260785.1"/>
    <property type="molecule type" value="Genomic_DNA"/>
</dbReference>
<evidence type="ECO:0000313" key="2">
    <source>
        <dbReference type="EMBL" id="KAK3260785.1"/>
    </source>
</evidence>
<accession>A0AAE0FJC3</accession>
<organism evidence="2 3">
    <name type="scientific">Cymbomonas tetramitiformis</name>
    <dbReference type="NCBI Taxonomy" id="36881"/>
    <lineage>
        <taxon>Eukaryota</taxon>
        <taxon>Viridiplantae</taxon>
        <taxon>Chlorophyta</taxon>
        <taxon>Pyramimonadophyceae</taxon>
        <taxon>Pyramimonadales</taxon>
        <taxon>Pyramimonadaceae</taxon>
        <taxon>Cymbomonas</taxon>
    </lineage>
</organism>
<evidence type="ECO:0000256" key="1">
    <source>
        <dbReference type="SAM" id="MobiDB-lite"/>
    </source>
</evidence>
<sequence length="355" mass="38179">MVSTRVSSVTTRRRNLPTIFDAAAAGHATTPATPAAVTQPAANTAAATFVAAVRTLIRTRIDEKSAKFVAKKCFGSKDERFRGNEKAAATIFTRMVTALHESFVAEDPLLSSLFALDDVTVTVRADGNLLLFSTLELLVHPASPASDWLEGSAQAFPREGTRVLLEFARKLLESEAPFQGTAELLSIWTGRPKQHFSSAAARFGDPPGQGSAEDDLMDILLALRKEVRVLSDKVNGKGFTPRAEKPPVVSAVESDFYATAFQHAIDTNDCDRFDALCGKPGIIEDFSATSLCVSDTVEKAVIDEYSTANPLTPTLGSAGLVVLYTSTPSGSRTTPRLSSPRPRPPPVRRRWCPTA</sequence>
<dbReference type="Proteomes" id="UP001190700">
    <property type="component" value="Unassembled WGS sequence"/>
</dbReference>
<feature type="region of interest" description="Disordered" evidence="1">
    <location>
        <begin position="327"/>
        <end position="355"/>
    </location>
</feature>
<gene>
    <name evidence="2" type="ORF">CYMTET_30264</name>
</gene>
<evidence type="ECO:0000313" key="3">
    <source>
        <dbReference type="Proteomes" id="UP001190700"/>
    </source>
</evidence>
<dbReference type="AlphaFoldDB" id="A0AAE0FJC3"/>
<comment type="caution">
    <text evidence="2">The sequence shown here is derived from an EMBL/GenBank/DDBJ whole genome shotgun (WGS) entry which is preliminary data.</text>
</comment>
<name>A0AAE0FJC3_9CHLO</name>
<feature type="compositionally biased region" description="Low complexity" evidence="1">
    <location>
        <begin position="327"/>
        <end position="340"/>
    </location>
</feature>
<protein>
    <submittedName>
        <fullName evidence="2">Uncharacterized protein</fullName>
    </submittedName>
</protein>
<proteinExistence type="predicted"/>
<feature type="compositionally biased region" description="Basic residues" evidence="1">
    <location>
        <begin position="346"/>
        <end position="355"/>
    </location>
</feature>